<name>A0A6A6CS78_ZASCE</name>
<evidence type="ECO:0000256" key="1">
    <source>
        <dbReference type="ARBA" id="ARBA00004123"/>
    </source>
</evidence>
<dbReference type="CDD" id="cd20908">
    <property type="entry name" value="SUF4-like"/>
    <property type="match status" value="1"/>
</dbReference>
<dbReference type="PANTHER" id="PTHR23215:SF0">
    <property type="entry name" value="BUB3-INTERACTING AND GLEBS MOTIF-CONTAINING PROTEIN ZNF207"/>
    <property type="match status" value="1"/>
</dbReference>
<dbReference type="AlphaFoldDB" id="A0A6A6CS78"/>
<evidence type="ECO:0000256" key="4">
    <source>
        <dbReference type="ARBA" id="ARBA00022833"/>
    </source>
</evidence>
<feature type="region of interest" description="Disordered" evidence="6">
    <location>
        <begin position="449"/>
        <end position="479"/>
    </location>
</feature>
<dbReference type="OrthoDB" id="1306014at2759"/>
<feature type="region of interest" description="Disordered" evidence="6">
    <location>
        <begin position="121"/>
        <end position="351"/>
    </location>
</feature>
<evidence type="ECO:0000259" key="7">
    <source>
        <dbReference type="PROSITE" id="PS00028"/>
    </source>
</evidence>
<evidence type="ECO:0000256" key="6">
    <source>
        <dbReference type="SAM" id="MobiDB-lite"/>
    </source>
</evidence>
<keyword evidence="5" id="KW-0539">Nucleus</keyword>
<feature type="compositionally biased region" description="Pro residues" evidence="6">
    <location>
        <begin position="255"/>
        <end position="266"/>
    </location>
</feature>
<feature type="compositionally biased region" description="Polar residues" evidence="6">
    <location>
        <begin position="405"/>
        <end position="423"/>
    </location>
</feature>
<dbReference type="PANTHER" id="PTHR23215">
    <property type="entry name" value="ZINC FINGER PROTEIN 207"/>
    <property type="match status" value="1"/>
</dbReference>
<dbReference type="RefSeq" id="XP_033669508.1">
    <property type="nucleotide sequence ID" value="XM_033812321.1"/>
</dbReference>
<evidence type="ECO:0000256" key="2">
    <source>
        <dbReference type="ARBA" id="ARBA00022723"/>
    </source>
</evidence>
<comment type="subcellular location">
    <subcellularLocation>
        <location evidence="1">Nucleus</location>
    </subcellularLocation>
</comment>
<keyword evidence="2" id="KW-0479">Metal-binding</keyword>
<dbReference type="EMBL" id="ML993590">
    <property type="protein sequence ID" value="KAF2168619.1"/>
    <property type="molecule type" value="Genomic_DNA"/>
</dbReference>
<dbReference type="PROSITE" id="PS00028">
    <property type="entry name" value="ZINC_FINGER_C2H2_1"/>
    <property type="match status" value="1"/>
</dbReference>
<keyword evidence="3" id="KW-0863">Zinc-finger</keyword>
<proteinExistence type="predicted"/>
<organism evidence="8 9">
    <name type="scientific">Zasmidium cellare ATCC 36951</name>
    <dbReference type="NCBI Taxonomy" id="1080233"/>
    <lineage>
        <taxon>Eukaryota</taxon>
        <taxon>Fungi</taxon>
        <taxon>Dikarya</taxon>
        <taxon>Ascomycota</taxon>
        <taxon>Pezizomycotina</taxon>
        <taxon>Dothideomycetes</taxon>
        <taxon>Dothideomycetidae</taxon>
        <taxon>Mycosphaerellales</taxon>
        <taxon>Mycosphaerellaceae</taxon>
        <taxon>Zasmidium</taxon>
    </lineage>
</organism>
<feature type="compositionally biased region" description="Basic and acidic residues" evidence="6">
    <location>
        <begin position="452"/>
        <end position="465"/>
    </location>
</feature>
<evidence type="ECO:0000313" key="9">
    <source>
        <dbReference type="Proteomes" id="UP000799537"/>
    </source>
</evidence>
<protein>
    <recommendedName>
        <fullName evidence="7">C2H2-type domain-containing protein</fullName>
    </recommendedName>
</protein>
<feature type="compositionally biased region" description="Low complexity" evidence="6">
    <location>
        <begin position="180"/>
        <end position="189"/>
    </location>
</feature>
<sequence length="479" mass="51569">MGKKRKQGESLEDVLARPWCYYCERDFDNTKVLVDHQKVKHFQCHFGNCHRRLNTVGGLRVHMAQVHKADLHEVPNANENRKDINVEVFAMIGMPESLIAARNEIVTRAYHNMEAEHMRRTGNPLAGSAAAKERNEGGSSKKVKIEGKEELKRRVAEAKAKREAIKKAQALGLPPPTSSTPPSATSTTPQNVPDSQAQPTPTPPAVQGYAAPPAGPPHAPTGLPPGFPPGFAPSFPPSFNGMPPGYGAGSMPPTNGLPPGYPPSSSPLPLGMPLGHSPSSSSFPPGMPPGFNTASTALPRPPPDSSNYHVPSPQIPKPSIFAHMPLRHSTESETPEPRFRYPSTGLHDTPEPVEIKSFEAPAMSSEQVTAKINAMWSELEAQKAAGVAYPQIPSPQPVDPPSSDNAGQPANEPTPNTAQQQTTDRAEAKAKAKTKLALRVAAGKCAQHSVLKLRDNLVSPEEKRARAGRYQPQPKFTPR</sequence>
<keyword evidence="9" id="KW-1185">Reference proteome</keyword>
<feature type="domain" description="C2H2-type" evidence="7">
    <location>
        <begin position="44"/>
        <end position="67"/>
    </location>
</feature>
<gene>
    <name evidence="8" type="ORF">M409DRAFT_53265</name>
</gene>
<evidence type="ECO:0000313" key="8">
    <source>
        <dbReference type="EMBL" id="KAF2168619.1"/>
    </source>
</evidence>
<accession>A0A6A6CS78</accession>
<feature type="region of interest" description="Disordered" evidence="6">
    <location>
        <begin position="387"/>
        <end position="434"/>
    </location>
</feature>
<feature type="compositionally biased region" description="Pro residues" evidence="6">
    <location>
        <begin position="213"/>
        <end position="236"/>
    </location>
</feature>
<reference evidence="8" key="1">
    <citation type="journal article" date="2020" name="Stud. Mycol.">
        <title>101 Dothideomycetes genomes: a test case for predicting lifestyles and emergence of pathogens.</title>
        <authorList>
            <person name="Haridas S."/>
            <person name="Albert R."/>
            <person name="Binder M."/>
            <person name="Bloem J."/>
            <person name="Labutti K."/>
            <person name="Salamov A."/>
            <person name="Andreopoulos B."/>
            <person name="Baker S."/>
            <person name="Barry K."/>
            <person name="Bills G."/>
            <person name="Bluhm B."/>
            <person name="Cannon C."/>
            <person name="Castanera R."/>
            <person name="Culley D."/>
            <person name="Daum C."/>
            <person name="Ezra D."/>
            <person name="Gonzalez J."/>
            <person name="Henrissat B."/>
            <person name="Kuo A."/>
            <person name="Liang C."/>
            <person name="Lipzen A."/>
            <person name="Lutzoni F."/>
            <person name="Magnuson J."/>
            <person name="Mondo S."/>
            <person name="Nolan M."/>
            <person name="Ohm R."/>
            <person name="Pangilinan J."/>
            <person name="Park H.-J."/>
            <person name="Ramirez L."/>
            <person name="Alfaro M."/>
            <person name="Sun H."/>
            <person name="Tritt A."/>
            <person name="Yoshinaga Y."/>
            <person name="Zwiers L.-H."/>
            <person name="Turgeon B."/>
            <person name="Goodwin S."/>
            <person name="Spatafora J."/>
            <person name="Crous P."/>
            <person name="Grigoriev I."/>
        </authorList>
    </citation>
    <scope>NUCLEOTIDE SEQUENCE</scope>
    <source>
        <strain evidence="8">ATCC 36951</strain>
    </source>
</reference>
<evidence type="ECO:0000256" key="3">
    <source>
        <dbReference type="ARBA" id="ARBA00022771"/>
    </source>
</evidence>
<feature type="compositionally biased region" description="Basic and acidic residues" evidence="6">
    <location>
        <begin position="143"/>
        <end position="166"/>
    </location>
</feature>
<dbReference type="PRINTS" id="PR01217">
    <property type="entry name" value="PRICHEXTENSN"/>
</dbReference>
<feature type="compositionally biased region" description="Low complexity" evidence="6">
    <location>
        <begin position="267"/>
        <end position="284"/>
    </location>
</feature>
<evidence type="ECO:0000256" key="5">
    <source>
        <dbReference type="ARBA" id="ARBA00023242"/>
    </source>
</evidence>
<dbReference type="Proteomes" id="UP000799537">
    <property type="component" value="Unassembled WGS sequence"/>
</dbReference>
<keyword evidence="4" id="KW-0862">Zinc</keyword>
<dbReference type="GO" id="GO:0005634">
    <property type="term" value="C:nucleus"/>
    <property type="evidence" value="ECO:0007669"/>
    <property type="project" value="UniProtKB-SubCell"/>
</dbReference>
<dbReference type="GO" id="GO:0008270">
    <property type="term" value="F:zinc ion binding"/>
    <property type="evidence" value="ECO:0007669"/>
    <property type="project" value="UniProtKB-KW"/>
</dbReference>
<feature type="compositionally biased region" description="Basic and acidic residues" evidence="6">
    <location>
        <begin position="328"/>
        <end position="339"/>
    </location>
</feature>
<dbReference type="GeneID" id="54565593"/>
<dbReference type="SMART" id="SM00355">
    <property type="entry name" value="ZnF_C2H2"/>
    <property type="match status" value="2"/>
</dbReference>
<dbReference type="InterPro" id="IPR013087">
    <property type="entry name" value="Znf_C2H2_type"/>
</dbReference>